<evidence type="ECO:0000313" key="2">
    <source>
        <dbReference type="Proteomes" id="UP001219568"/>
    </source>
</evidence>
<feature type="non-terminal residue" evidence="1">
    <location>
        <position position="1"/>
    </location>
</feature>
<dbReference type="EMBL" id="JAQJZL010000014">
    <property type="protein sequence ID" value="KAJ6030663.1"/>
    <property type="molecule type" value="Genomic_DNA"/>
</dbReference>
<name>A0AAD6I5X2_PENCN</name>
<dbReference type="SUPFAM" id="SSF51445">
    <property type="entry name" value="(Trans)glycosidases"/>
    <property type="match status" value="1"/>
</dbReference>
<evidence type="ECO:0000313" key="1">
    <source>
        <dbReference type="EMBL" id="KAJ6030663.1"/>
    </source>
</evidence>
<dbReference type="InterPro" id="IPR017853">
    <property type="entry name" value="GH"/>
</dbReference>
<protein>
    <submittedName>
        <fullName evidence="1">Uncharacterized protein</fullName>
    </submittedName>
</protein>
<accession>A0AAD6I5X2</accession>
<proteinExistence type="predicted"/>
<dbReference type="Proteomes" id="UP001219568">
    <property type="component" value="Unassembled WGS sequence"/>
</dbReference>
<organism evidence="1 2">
    <name type="scientific">Penicillium canescens</name>
    <dbReference type="NCBI Taxonomy" id="5083"/>
    <lineage>
        <taxon>Eukaryota</taxon>
        <taxon>Fungi</taxon>
        <taxon>Dikarya</taxon>
        <taxon>Ascomycota</taxon>
        <taxon>Pezizomycotina</taxon>
        <taxon>Eurotiomycetes</taxon>
        <taxon>Eurotiomycetidae</taxon>
        <taxon>Eurotiales</taxon>
        <taxon>Aspergillaceae</taxon>
        <taxon>Penicillium</taxon>
    </lineage>
</organism>
<reference evidence="1" key="2">
    <citation type="submission" date="2023-01" db="EMBL/GenBank/DDBJ databases">
        <authorList>
            <person name="Petersen C."/>
        </authorList>
    </citation>
    <scope>NUCLEOTIDE SEQUENCE</scope>
    <source>
        <strain evidence="1">IBT 15450</strain>
    </source>
</reference>
<keyword evidence="2" id="KW-1185">Reference proteome</keyword>
<reference evidence="1" key="1">
    <citation type="journal article" date="2023" name="IMA Fungus">
        <title>Comparative genomic study of the Penicillium genus elucidates a diverse pangenome and 15 lateral gene transfer events.</title>
        <authorList>
            <person name="Petersen C."/>
            <person name="Sorensen T."/>
            <person name="Nielsen M.R."/>
            <person name="Sondergaard T.E."/>
            <person name="Sorensen J.L."/>
            <person name="Fitzpatrick D.A."/>
            <person name="Frisvad J.C."/>
            <person name="Nielsen K.L."/>
        </authorList>
    </citation>
    <scope>NUCLEOTIDE SEQUENCE</scope>
    <source>
        <strain evidence="1">IBT 15450</strain>
    </source>
</reference>
<sequence>NGASAVKNNDLATYYKSESDIDIIVLAFLNYEPRQYDTLAAAIQQCQLNRIKVILSLGGVYLISKLRSNFASNSSSTYYITATPQCFILDPNIQEVVTAAQFDYL</sequence>
<dbReference type="AlphaFoldDB" id="A0AAD6I5X2"/>
<comment type="caution">
    <text evidence="1">The sequence shown here is derived from an EMBL/GenBank/DDBJ whole genome shotgun (WGS) entry which is preliminary data.</text>
</comment>
<dbReference type="Gene3D" id="3.20.20.80">
    <property type="entry name" value="Glycosidases"/>
    <property type="match status" value="2"/>
</dbReference>
<gene>
    <name evidence="1" type="ORF">N7460_010929</name>
</gene>